<dbReference type="Pfam" id="PF02230">
    <property type="entry name" value="Abhydrolase_2"/>
    <property type="match status" value="1"/>
</dbReference>
<dbReference type="EMBL" id="JAPCXC010000063">
    <property type="protein sequence ID" value="KAJ1607159.1"/>
    <property type="molecule type" value="Genomic_DNA"/>
</dbReference>
<dbReference type="Gene3D" id="3.40.50.1820">
    <property type="entry name" value="alpha/beta hydrolase"/>
    <property type="match status" value="1"/>
</dbReference>
<evidence type="ECO:0000256" key="1">
    <source>
        <dbReference type="ARBA" id="ARBA00006499"/>
    </source>
</evidence>
<dbReference type="Proteomes" id="UP001067231">
    <property type="component" value="Unassembled WGS sequence"/>
</dbReference>
<dbReference type="InterPro" id="IPR029058">
    <property type="entry name" value="AB_hydrolase_fold"/>
</dbReference>
<dbReference type="InterPro" id="IPR050565">
    <property type="entry name" value="LYPA1-2/EST-like"/>
</dbReference>
<dbReference type="InterPro" id="IPR003140">
    <property type="entry name" value="PLipase/COase/thioEstase"/>
</dbReference>
<keyword evidence="2" id="KW-0378">Hydrolase</keyword>
<dbReference type="GO" id="GO:0008474">
    <property type="term" value="F:palmitoyl-(protein) hydrolase activity"/>
    <property type="evidence" value="ECO:0007669"/>
    <property type="project" value="TreeGrafter"/>
</dbReference>
<dbReference type="GO" id="GO:0005737">
    <property type="term" value="C:cytoplasm"/>
    <property type="evidence" value="ECO:0007669"/>
    <property type="project" value="TreeGrafter"/>
</dbReference>
<feature type="region of interest" description="Disordered" evidence="3">
    <location>
        <begin position="556"/>
        <end position="583"/>
    </location>
</feature>
<dbReference type="PANTHER" id="PTHR10655:SF17">
    <property type="entry name" value="LYSOPHOSPHOLIPASE-LIKE PROTEIN 1"/>
    <property type="match status" value="1"/>
</dbReference>
<gene>
    <name evidence="5" type="ORF">OJ253_2478</name>
</gene>
<comment type="caution">
    <text evidence="5">The sequence shown here is derived from an EMBL/GenBank/DDBJ whole genome shotgun (WGS) entry which is preliminary data.</text>
</comment>
<proteinExistence type="inferred from homology"/>
<feature type="region of interest" description="Disordered" evidence="3">
    <location>
        <begin position="438"/>
        <end position="459"/>
    </location>
</feature>
<reference evidence="5" key="1">
    <citation type="submission" date="2022-10" db="EMBL/GenBank/DDBJ databases">
        <title>Adaptive evolution leads to modifications in subtelomeric GC content in a zoonotic Cryptosporidium species.</title>
        <authorList>
            <person name="Li J."/>
            <person name="Feng Y."/>
            <person name="Xiao L."/>
        </authorList>
    </citation>
    <scope>NUCLEOTIDE SEQUENCE</scope>
    <source>
        <strain evidence="5">33844</strain>
    </source>
</reference>
<dbReference type="SUPFAM" id="SSF53474">
    <property type="entry name" value="alpha/beta-Hydrolases"/>
    <property type="match status" value="1"/>
</dbReference>
<dbReference type="OrthoDB" id="2418081at2759"/>
<dbReference type="AlphaFoldDB" id="A0A9D5DKF0"/>
<organism evidence="5">
    <name type="scientific">Cryptosporidium canis</name>
    <dbReference type="NCBI Taxonomy" id="195482"/>
    <lineage>
        <taxon>Eukaryota</taxon>
        <taxon>Sar</taxon>
        <taxon>Alveolata</taxon>
        <taxon>Apicomplexa</taxon>
        <taxon>Conoidasida</taxon>
        <taxon>Coccidia</taxon>
        <taxon>Eucoccidiorida</taxon>
        <taxon>Eimeriorina</taxon>
        <taxon>Cryptosporidiidae</taxon>
        <taxon>Cryptosporidium</taxon>
    </lineage>
</organism>
<evidence type="ECO:0000256" key="2">
    <source>
        <dbReference type="ARBA" id="ARBA00022801"/>
    </source>
</evidence>
<evidence type="ECO:0000313" key="5">
    <source>
        <dbReference type="EMBL" id="KAJ1607159.1"/>
    </source>
</evidence>
<comment type="similarity">
    <text evidence="1">Belongs to the AB hydrolase superfamily. AB hydrolase 2 family.</text>
</comment>
<sequence>MSAIKMSRLQISGRITNRLVILVVFIIIFSTNIECLLRKGGHTLKLKRGDTNGGYGLNYSPPNYSSVIIWLHGLCGSAMDWERFVLLVNKKGFLPKTKWILPTSRFRKITAIYGNKCPAWFDITSFSPSENVEDVDGILESARRIRGIIMSEIRQGIDPSKIFLIGFSQGSAMALLSSIIMRDIILGGVIGVSGWIPMISHLQLGSESPLNDEDFDFNVGNEKKSKTRVFIFHGSKDNVIPLSVFFQTAIFMNIELGIKNISQRLYYDIKHSITGMQGVHMMYEISKMADPDHIHDELITLINSTLSHNSYSLVLKISDPVHDQSCYKFMPCDPSLDGNTSCSIDNCKCTNKMAFYEESKFFEYMKNRNFGQFKYPYAIFQAVPSEKTLKSNGSSSGGKGKKDNVPEISSITIDLDGCSNIIPNLFNTTSIYYIKKGSPEGDSTTQDSNDSDDIGAMNETNTDSLSFFGELDLESSNITELAEANHSVSTNKTTPSSKHISFRKQGSFDDIMNHRFLLSMEREQDRNVEESPEDLSYHSELYMTMGANGTVGLYKNQEEEEEGEVEEKEKVEKPVPEPVEECDDSFSTDIAHKAITTATNTTESVSQDPELTTQLAESTIPTTIRHENKPPFIVRHYRALDVSERRQDGESGMDSEIDNFSITQYMELISNQSSGDNIQETL</sequence>
<dbReference type="PANTHER" id="PTHR10655">
    <property type="entry name" value="LYSOPHOSPHOLIPASE-RELATED"/>
    <property type="match status" value="1"/>
</dbReference>
<evidence type="ECO:0000256" key="3">
    <source>
        <dbReference type="SAM" id="MobiDB-lite"/>
    </source>
</evidence>
<evidence type="ECO:0000259" key="4">
    <source>
        <dbReference type="Pfam" id="PF02230"/>
    </source>
</evidence>
<name>A0A9D5DKF0_9CRYT</name>
<feature type="domain" description="Phospholipase/carboxylesterase/thioesterase" evidence="4">
    <location>
        <begin position="65"/>
        <end position="275"/>
    </location>
</feature>
<accession>A0A9D5DKF0</accession>
<dbReference type="GO" id="GO:0052689">
    <property type="term" value="F:carboxylic ester hydrolase activity"/>
    <property type="evidence" value="ECO:0007669"/>
    <property type="project" value="TreeGrafter"/>
</dbReference>
<protein>
    <recommendedName>
        <fullName evidence="4">Phospholipase/carboxylesterase/thioesterase domain-containing protein</fullName>
    </recommendedName>
</protein>